<dbReference type="Gene3D" id="3.40.50.300">
    <property type="entry name" value="P-loop containing nucleotide triphosphate hydrolases"/>
    <property type="match status" value="2"/>
</dbReference>
<dbReference type="GO" id="GO:0005524">
    <property type="term" value="F:ATP binding"/>
    <property type="evidence" value="ECO:0007669"/>
    <property type="project" value="InterPro"/>
</dbReference>
<dbReference type="Pfam" id="PF04851">
    <property type="entry name" value="ResIII"/>
    <property type="match status" value="1"/>
</dbReference>
<protein>
    <submittedName>
        <fullName evidence="2">Type III restriction enzyme, res subunit</fullName>
    </submittedName>
</protein>
<name>D1VU48_9FIRM</name>
<organism evidence="2 3">
    <name type="scientific">Peptoniphilus lacrimalis 315-B</name>
    <dbReference type="NCBI Taxonomy" id="596330"/>
    <lineage>
        <taxon>Bacteria</taxon>
        <taxon>Bacillati</taxon>
        <taxon>Bacillota</taxon>
        <taxon>Tissierellia</taxon>
        <taxon>Tissierellales</taxon>
        <taxon>Peptoniphilaceae</taxon>
        <taxon>Peptoniphilus</taxon>
    </lineage>
</organism>
<evidence type="ECO:0000313" key="2">
    <source>
        <dbReference type="EMBL" id="EFA89926.1"/>
    </source>
</evidence>
<dbReference type="SUPFAM" id="SSF53335">
    <property type="entry name" value="S-adenosyl-L-methionine-dependent methyltransferases"/>
    <property type="match status" value="1"/>
</dbReference>
<feature type="domain" description="Bacteriophage T5 Orf172 DNA-binding" evidence="1">
    <location>
        <begin position="25"/>
        <end position="109"/>
    </location>
</feature>
<dbReference type="AlphaFoldDB" id="D1VU48"/>
<dbReference type="InterPro" id="IPR027417">
    <property type="entry name" value="P-loop_NTPase"/>
</dbReference>
<comment type="caution">
    <text evidence="2">The sequence shown here is derived from an EMBL/GenBank/DDBJ whole genome shotgun (WGS) entry which is preliminary data.</text>
</comment>
<sequence length="1108" mass="129436">MSQINIKTTKEVIPQCYAYTTPGVPYNEGWTKIGFTERDVYKRVREQTQTAGIKPYINWHKNAIYEGTNEFFTDKDFHAYLSKLNVKRRPNHEWFKIEPDLAKNYFNDFRENKGILKSNKTAIFYKLRKEQEEAVLMTEKYFKTHKNGEFLWNAKPRFGKTLSCYDLCMKMGFINILVVTNRPAIANSWYEDYVKFVGADSGYYFVSHVDSLKDKKFVIDNSEYLNLVHDEKTRGCIEFVSLQDLKGSIYFGGDIEKLGELSKNAQKNGKKLGRLWDILIIDEAHEGVDTYKTDIAFDNIGRKNTLHLSGTPFKALANEKFPQDAIYNWTYADEQKSKRDWDVTCEEENPYLNLPRLNLFTYQMSEIVKDRIEDGLEIDGKWENYAFDLNEFFATNERGKFTHEVDVDKFLDALTFKEKFPFSSEELRNELKHTFWLLDRVDSAKELARKLSLHPIFKEYKIILAAGDGKLSDEDSNENSYNKVIDAIKKYEKTITVSVGQLTTGITVPQWSAVLILNNIKSPSLYMQAAFRCQNPCLFTNGISAFRKENAYIFDFDPARTLKIFEEFANDLSIETNYGKAKDEDRKKNIRELLNFFPVYGEDEEGRMIELDAEKILITPRKIYAKEVVNHGFMSNFLFANISNIFSAPEAVKNIVDKMSQVKKQEKLNIDDNTLDDLNLDENKQINIPEDLIIGEAQKIFGQKIYEDIKNQVSDIYEERTISEEKNKTELDNIRKEFVEPIKKTLIEVAKTGFDNEIKKSTQKNIERKIDNSAEEIIKKVHGKWEIDNNILEVEKEKEINNAKSGLEVSQIEEKFDKKKEELEEELFKNIKEKLSDDSFVKDSTKNIVEQIETEKKVQQKKSIEDNVRDHLRGFARTIPSFLMAYGDDRTCLDNFDKIIPSDVFKEVTSISLDEFRFLRDGGEYTNDKGLKDFFNGNLFDQIVFDDACKEFLLKKKELANYFDEKNKKDIFDYIPPQKTNQIFTPKKVVIDMVDYLEEENPGCFDDPDKTFIDLYMKSGLYITEIVKRLFRSKKMKSLYPNEKDRLNHIFSKQIYGLAPSEIIYRITLNFILGFSDKIEIKKHNIKKLDSLEYAKKGILEDKLDEIF</sequence>
<dbReference type="EMBL" id="ADDO01000055">
    <property type="protein sequence ID" value="EFA89926.1"/>
    <property type="molecule type" value="Genomic_DNA"/>
</dbReference>
<dbReference type="InterPro" id="IPR006935">
    <property type="entry name" value="Helicase/UvrB_N"/>
</dbReference>
<dbReference type="InterPro" id="IPR029063">
    <property type="entry name" value="SAM-dependent_MTases_sf"/>
</dbReference>
<reference evidence="2 3" key="1">
    <citation type="submission" date="2009-12" db="EMBL/GenBank/DDBJ databases">
        <title>Genome Sequence of Peptoniphilus lacrimalis 315-B.</title>
        <authorList>
            <person name="Durkin A.S."/>
            <person name="Madupu R."/>
            <person name="Torralba M."/>
            <person name="Methe B."/>
            <person name="Sutton G."/>
            <person name="Strausberg R.L."/>
            <person name="Nelson K.E."/>
        </authorList>
    </citation>
    <scope>NUCLEOTIDE SEQUENCE [LARGE SCALE GENOMIC DNA]</scope>
    <source>
        <strain evidence="2 3">315-B</strain>
    </source>
</reference>
<evidence type="ECO:0000313" key="3">
    <source>
        <dbReference type="Proteomes" id="UP000005711"/>
    </source>
</evidence>
<dbReference type="GO" id="GO:0016787">
    <property type="term" value="F:hydrolase activity"/>
    <property type="evidence" value="ECO:0007669"/>
    <property type="project" value="InterPro"/>
</dbReference>
<accession>D1VU48</accession>
<dbReference type="Proteomes" id="UP000005711">
    <property type="component" value="Unassembled WGS sequence"/>
</dbReference>
<evidence type="ECO:0000259" key="1">
    <source>
        <dbReference type="SMART" id="SM00974"/>
    </source>
</evidence>
<proteinExistence type="predicted"/>
<gene>
    <name evidence="2" type="ORF">HMPREF0628_1091</name>
</gene>
<dbReference type="SUPFAM" id="SSF52540">
    <property type="entry name" value="P-loop containing nucleoside triphosphate hydrolases"/>
    <property type="match status" value="2"/>
</dbReference>
<dbReference type="InterPro" id="IPR018306">
    <property type="entry name" value="Phage_T5_Orf172_DNA-bd"/>
</dbReference>
<keyword evidence="3" id="KW-1185">Reference proteome</keyword>
<dbReference type="RefSeq" id="WP_004825304.1">
    <property type="nucleotide sequence ID" value="NZ_ADDO01000055.1"/>
</dbReference>
<dbReference type="eggNOG" id="COG1061">
    <property type="taxonomic scope" value="Bacteria"/>
</dbReference>
<dbReference type="SMART" id="SM00974">
    <property type="entry name" value="T5orf172"/>
    <property type="match status" value="1"/>
</dbReference>
<dbReference type="GO" id="GO:0003677">
    <property type="term" value="F:DNA binding"/>
    <property type="evidence" value="ECO:0007669"/>
    <property type="project" value="InterPro"/>
</dbReference>